<evidence type="ECO:0000259" key="10">
    <source>
        <dbReference type="Pfam" id="PF13361"/>
    </source>
</evidence>
<reference evidence="12" key="1">
    <citation type="submission" date="2023-07" db="EMBL/GenBank/DDBJ databases">
        <title>30 novel species of actinomycetes from the DSMZ collection.</title>
        <authorList>
            <person name="Nouioui I."/>
        </authorList>
    </citation>
    <scope>NUCLEOTIDE SEQUENCE [LARGE SCALE GENOMIC DNA]</scope>
    <source>
        <strain evidence="12">DSM 41770</strain>
    </source>
</reference>
<gene>
    <name evidence="11" type="ORF">RM649_04080</name>
</gene>
<dbReference type="PANTHER" id="PTHR11070:SF45">
    <property type="entry name" value="DNA 3'-5' HELICASE"/>
    <property type="match status" value="1"/>
</dbReference>
<dbReference type="EMBL" id="JAVREX010000002">
    <property type="protein sequence ID" value="MDT0426822.1"/>
    <property type="molecule type" value="Genomic_DNA"/>
</dbReference>
<keyword evidence="12" id="KW-1185">Reference proteome</keyword>
<sequence>MEASGPRYRHVAVDEAQDLHPAQWRLLRAAAPARPDDLFIAGDPHQRIYDTKVSLKAVGVRVTGRSTKMRKNYRSTHEILSWSTALLVGRPFEQLADDGRHETLLGYRSALHGSGPGGVRRGFGDGRTHALVVRVRGWLDSGIAPGEIGISARFNQVCDAAVERLEAAGIRAARLRGDVSPGPDAVQVGTMHAFKGLEFRCVAVVGVSDGALPCPRAVTAAEVDRLQHDADLLAERCLRFVACTRARDGLYVSWSGEPSEFLAEAGV</sequence>
<comment type="caution">
    <text evidence="11">The sequence shown here is derived from an EMBL/GenBank/DDBJ whole genome shotgun (WGS) entry which is preliminary data.</text>
</comment>
<evidence type="ECO:0000256" key="3">
    <source>
        <dbReference type="ARBA" id="ARBA00022806"/>
    </source>
</evidence>
<feature type="domain" description="UvrD-like helicase C-terminal" evidence="10">
    <location>
        <begin position="184"/>
        <end position="255"/>
    </location>
</feature>
<keyword evidence="1" id="KW-0547">Nucleotide-binding</keyword>
<keyword evidence="11" id="KW-0269">Exonuclease</keyword>
<comment type="catalytic activity">
    <reaction evidence="6">
        <text>Couples ATP hydrolysis with the unwinding of duplex DNA by translocating in the 3'-5' direction.</text>
        <dbReference type="EC" id="5.6.2.4"/>
    </reaction>
</comment>
<protein>
    <recommendedName>
        <fullName evidence="7">DNA 3'-5' helicase</fullName>
        <ecNumber evidence="7">5.6.2.4</ecNumber>
    </recommendedName>
</protein>
<dbReference type="PANTHER" id="PTHR11070">
    <property type="entry name" value="UVRD / RECB / PCRA DNA HELICASE FAMILY MEMBER"/>
    <property type="match status" value="1"/>
</dbReference>
<proteinExistence type="predicted"/>
<accession>A0ABU2RD86</accession>
<keyword evidence="5" id="KW-0413">Isomerase</keyword>
<comment type="catalytic activity">
    <reaction evidence="8">
        <text>ATP + H2O = ADP + phosphate + H(+)</text>
        <dbReference type="Rhea" id="RHEA:13065"/>
        <dbReference type="ChEBI" id="CHEBI:15377"/>
        <dbReference type="ChEBI" id="CHEBI:15378"/>
        <dbReference type="ChEBI" id="CHEBI:30616"/>
        <dbReference type="ChEBI" id="CHEBI:43474"/>
        <dbReference type="ChEBI" id="CHEBI:456216"/>
        <dbReference type="EC" id="5.6.2.4"/>
    </reaction>
</comment>
<dbReference type="InterPro" id="IPR014017">
    <property type="entry name" value="DNA_helicase_UvrD-like_C"/>
</dbReference>
<keyword evidence="2" id="KW-0378">Hydrolase</keyword>
<dbReference type="Proteomes" id="UP001183777">
    <property type="component" value="Unassembled WGS sequence"/>
</dbReference>
<dbReference type="EC" id="5.6.2.4" evidence="7"/>
<dbReference type="InterPro" id="IPR000212">
    <property type="entry name" value="DNA_helicase_UvrD/REP"/>
</dbReference>
<evidence type="ECO:0000256" key="7">
    <source>
        <dbReference type="ARBA" id="ARBA00034808"/>
    </source>
</evidence>
<evidence type="ECO:0000256" key="1">
    <source>
        <dbReference type="ARBA" id="ARBA00022741"/>
    </source>
</evidence>
<evidence type="ECO:0000256" key="6">
    <source>
        <dbReference type="ARBA" id="ARBA00034617"/>
    </source>
</evidence>
<dbReference type="Gene3D" id="3.40.50.300">
    <property type="entry name" value="P-loop containing nucleotide triphosphate hydrolases"/>
    <property type="match status" value="2"/>
</dbReference>
<evidence type="ECO:0000256" key="4">
    <source>
        <dbReference type="ARBA" id="ARBA00022840"/>
    </source>
</evidence>
<dbReference type="InterPro" id="IPR014016">
    <property type="entry name" value="UvrD-like_ATP-bd"/>
</dbReference>
<keyword evidence="4" id="KW-0067">ATP-binding</keyword>
<dbReference type="SUPFAM" id="SSF52540">
    <property type="entry name" value="P-loop containing nucleoside triphosphate hydrolases"/>
    <property type="match status" value="1"/>
</dbReference>
<dbReference type="Pfam" id="PF13361">
    <property type="entry name" value="UvrD_C"/>
    <property type="match status" value="1"/>
</dbReference>
<keyword evidence="11" id="KW-0540">Nuclease</keyword>
<organism evidence="11 12">
    <name type="scientific">Streptomyces salyersiae</name>
    <dbReference type="NCBI Taxonomy" id="3075530"/>
    <lineage>
        <taxon>Bacteria</taxon>
        <taxon>Bacillati</taxon>
        <taxon>Actinomycetota</taxon>
        <taxon>Actinomycetes</taxon>
        <taxon>Kitasatosporales</taxon>
        <taxon>Streptomycetaceae</taxon>
        <taxon>Streptomyces</taxon>
    </lineage>
</organism>
<evidence type="ECO:0000313" key="11">
    <source>
        <dbReference type="EMBL" id="MDT0426822.1"/>
    </source>
</evidence>
<name>A0ABU2RD86_9ACTN</name>
<dbReference type="Pfam" id="PF00580">
    <property type="entry name" value="UvrD-helicase"/>
    <property type="match status" value="1"/>
</dbReference>
<evidence type="ECO:0000256" key="8">
    <source>
        <dbReference type="ARBA" id="ARBA00048988"/>
    </source>
</evidence>
<feature type="domain" description="UvrD-like helicase ATP-binding" evidence="9">
    <location>
        <begin position="7"/>
        <end position="50"/>
    </location>
</feature>
<keyword evidence="3" id="KW-0347">Helicase</keyword>
<evidence type="ECO:0000313" key="12">
    <source>
        <dbReference type="Proteomes" id="UP001183777"/>
    </source>
</evidence>
<evidence type="ECO:0000259" key="9">
    <source>
        <dbReference type="Pfam" id="PF00580"/>
    </source>
</evidence>
<evidence type="ECO:0000256" key="5">
    <source>
        <dbReference type="ARBA" id="ARBA00023235"/>
    </source>
</evidence>
<dbReference type="InterPro" id="IPR027417">
    <property type="entry name" value="P-loop_NTPase"/>
</dbReference>
<dbReference type="GO" id="GO:0004527">
    <property type="term" value="F:exonuclease activity"/>
    <property type="evidence" value="ECO:0007669"/>
    <property type="project" value="UniProtKB-KW"/>
</dbReference>
<evidence type="ECO:0000256" key="2">
    <source>
        <dbReference type="ARBA" id="ARBA00022801"/>
    </source>
</evidence>